<dbReference type="AlphaFoldDB" id="A0A2M9CTB5"/>
<keyword evidence="2" id="KW-1185">Reference proteome</keyword>
<proteinExistence type="predicted"/>
<dbReference type="InterPro" id="IPR025634">
    <property type="entry name" value="DUF4292"/>
</dbReference>
<evidence type="ECO:0000313" key="1">
    <source>
        <dbReference type="EMBL" id="PJJ75058.1"/>
    </source>
</evidence>
<accession>A0A2M9CTB5</accession>
<protein>
    <submittedName>
        <fullName evidence="1">Uncharacterized protein DUF4292</fullName>
    </submittedName>
</protein>
<dbReference type="Pfam" id="PF14125">
    <property type="entry name" value="DUF4292"/>
    <property type="match status" value="1"/>
</dbReference>
<reference evidence="1 2" key="1">
    <citation type="submission" date="2017-11" db="EMBL/GenBank/DDBJ databases">
        <title>Genomic Encyclopedia of Archaeal and Bacterial Type Strains, Phase II (KMG-II): From Individual Species to Whole Genera.</title>
        <authorList>
            <person name="Goeker M."/>
        </authorList>
    </citation>
    <scope>NUCLEOTIDE SEQUENCE [LARGE SCALE GENOMIC DNA]</scope>
    <source>
        <strain evidence="1 2">DSM 27268</strain>
    </source>
</reference>
<dbReference type="EMBL" id="PGFG01000001">
    <property type="protein sequence ID" value="PJJ75058.1"/>
    <property type="molecule type" value="Genomic_DNA"/>
</dbReference>
<evidence type="ECO:0000313" key="2">
    <source>
        <dbReference type="Proteomes" id="UP000230000"/>
    </source>
</evidence>
<dbReference type="Proteomes" id="UP000230000">
    <property type="component" value="Unassembled WGS sequence"/>
</dbReference>
<comment type="caution">
    <text evidence="1">The sequence shown here is derived from an EMBL/GenBank/DDBJ whole genome shotgun (WGS) entry which is preliminary data.</text>
</comment>
<organism evidence="1 2">
    <name type="scientific">Thermoflavifilum aggregans</name>
    <dbReference type="NCBI Taxonomy" id="454188"/>
    <lineage>
        <taxon>Bacteria</taxon>
        <taxon>Pseudomonadati</taxon>
        <taxon>Bacteroidota</taxon>
        <taxon>Chitinophagia</taxon>
        <taxon>Chitinophagales</taxon>
        <taxon>Chitinophagaceae</taxon>
        <taxon>Thermoflavifilum</taxon>
    </lineage>
</organism>
<sequence length="298" mass="32996">MFIDMNTFRQFVILGSCICWMSLSTSCGIVHRLFSSSKAAGISPVTSPVTPATPSSAPGKVQASSSSGSLYALDAATLYNTLQQHLLQFHTYAARLKVNFIRGNESQNLVVNLRMQSDSLIWMNATALLGIEVARALITPDSITLINRLKRTYYQKSFQEISAWLGVPVDFHILQNLLVGNPPFLSRAISDVEEDTASVRFTMHADSLESRLWLTLPAFRWQQSELMIPHGILSLADTGLTQAVVQYFYADSTQAFPAGWQLQAGDQQHTTLQVEIQNVVLNQPLSFPFAIPAHYTAQ</sequence>
<gene>
    <name evidence="1" type="ORF">BXY57_0626</name>
</gene>
<dbReference type="Gene3D" id="2.50.20.10">
    <property type="entry name" value="Lipoprotein localisation LolA/LolB/LppX"/>
    <property type="match status" value="1"/>
</dbReference>
<name>A0A2M9CTB5_9BACT</name>